<feature type="domain" description="Acyl-CoA dehydrogenase/oxidase N-terminal" evidence="5">
    <location>
        <begin position="27"/>
        <end position="131"/>
    </location>
</feature>
<dbReference type="PIRSF" id="PIRSF016578">
    <property type="entry name" value="HsaA"/>
    <property type="match status" value="1"/>
</dbReference>
<evidence type="ECO:0000256" key="4">
    <source>
        <dbReference type="SAM" id="Phobius"/>
    </source>
</evidence>
<name>A0A6P2CC63_9NOCA</name>
<dbReference type="PANTHER" id="PTHR48083:SF19">
    <property type="entry name" value="FLAVIN-DEPENDENT MONOOXYGENASE, OXYGENASE SUBUNIT HSAA"/>
    <property type="match status" value="1"/>
</dbReference>
<sequence>MSSVRPAEATSTPRRARRRSAASSRDAASVRDAVREMVPDVAERAQSVDETRRISTATIDALDRAYVFRMLQPARFGGLETTPMQFYEVVRELSAACASTGWVASILGVHPWHVALFAPEAQHEVWAEPAARICSSYSPVGTLTPTADGYVLDGRWMFASGCDYAGWALLGAKLVADDGRAVDFVTVLVPAADYTVNDVWDTVGMRGTASNEIVVAGAHVPAHRMLRNYDVARLSVPGHRLNPGPLYRIPFAAMFTTAVAMPIVGTVAGCYERYVAAMRDRTRLSLGGGRFAEDPFAQVALARASSSIDAARLQLEHNITAMWECATADRPIPMEMRLRLRRDQVLATERALEAIDTLFTTAGGSSLGRGNPIERAWRDAHAGGVHVANEVPRALALYGRGVFGLPVEDNLV</sequence>
<dbReference type="GO" id="GO:0033539">
    <property type="term" value="P:fatty acid beta-oxidation using acyl-CoA dehydrogenase"/>
    <property type="evidence" value="ECO:0007669"/>
    <property type="project" value="TreeGrafter"/>
</dbReference>
<comment type="caution">
    <text evidence="7">The sequence shown here is derived from an EMBL/GenBank/DDBJ whole genome shotgun (WGS) entry which is preliminary data.</text>
</comment>
<dbReference type="InterPro" id="IPR050741">
    <property type="entry name" value="Acyl-CoA_dehydrogenase"/>
</dbReference>
<protein>
    <submittedName>
        <fullName evidence="7">Flavin-dependent monooxygenase</fullName>
    </submittedName>
</protein>
<feature type="domain" description="Acyl-CoA dehydrogenase C-terminal" evidence="6">
    <location>
        <begin position="259"/>
        <end position="389"/>
    </location>
</feature>
<keyword evidence="4" id="KW-0812">Transmembrane</keyword>
<evidence type="ECO:0000256" key="3">
    <source>
        <dbReference type="SAM" id="MobiDB-lite"/>
    </source>
</evidence>
<dbReference type="GO" id="GO:0005737">
    <property type="term" value="C:cytoplasm"/>
    <property type="evidence" value="ECO:0007669"/>
    <property type="project" value="TreeGrafter"/>
</dbReference>
<dbReference type="GO" id="GO:0050660">
    <property type="term" value="F:flavin adenine dinucleotide binding"/>
    <property type="evidence" value="ECO:0007669"/>
    <property type="project" value="InterPro"/>
</dbReference>
<dbReference type="InterPro" id="IPR013786">
    <property type="entry name" value="AcylCoA_DH/ox_N"/>
</dbReference>
<organism evidence="7 8">
    <name type="scientific">Rhodococcus rhodnii</name>
    <dbReference type="NCBI Taxonomy" id="38312"/>
    <lineage>
        <taxon>Bacteria</taxon>
        <taxon>Bacillati</taxon>
        <taxon>Actinomycetota</taxon>
        <taxon>Actinomycetes</taxon>
        <taxon>Mycobacteriales</taxon>
        <taxon>Nocardiaceae</taxon>
        <taxon>Rhodococcus</taxon>
    </lineage>
</organism>
<keyword evidence="7" id="KW-0503">Monooxygenase</keyword>
<evidence type="ECO:0000313" key="7">
    <source>
        <dbReference type="EMBL" id="TXG90354.1"/>
    </source>
</evidence>
<evidence type="ECO:0000256" key="2">
    <source>
        <dbReference type="ARBA" id="ARBA00049661"/>
    </source>
</evidence>
<dbReference type="InterPro" id="IPR009100">
    <property type="entry name" value="AcylCoA_DH/oxidase_NM_dom_sf"/>
</dbReference>
<dbReference type="InterPro" id="IPR046373">
    <property type="entry name" value="Acyl-CoA_Oxase/DH_mid-dom_sf"/>
</dbReference>
<accession>A0A6P2CC63</accession>
<dbReference type="EMBL" id="QRCM01000001">
    <property type="protein sequence ID" value="TXG90354.1"/>
    <property type="molecule type" value="Genomic_DNA"/>
</dbReference>
<comment type="similarity">
    <text evidence="2">Belongs to the HpaH/HsaA monooxygenase family.</text>
</comment>
<dbReference type="Gene3D" id="1.10.540.10">
    <property type="entry name" value="Acyl-CoA dehydrogenase/oxidase, N-terminal domain"/>
    <property type="match status" value="1"/>
</dbReference>
<dbReference type="SUPFAM" id="SSF47203">
    <property type="entry name" value="Acyl-CoA dehydrogenase C-terminal domain-like"/>
    <property type="match status" value="1"/>
</dbReference>
<dbReference type="InterPro" id="IPR054617">
    <property type="entry name" value="HsaA"/>
</dbReference>
<dbReference type="InterPro" id="IPR036250">
    <property type="entry name" value="AcylCo_DH-like_C"/>
</dbReference>
<feature type="transmembrane region" description="Helical" evidence="4">
    <location>
        <begin position="249"/>
        <end position="271"/>
    </location>
</feature>
<dbReference type="AlphaFoldDB" id="A0A6P2CC63"/>
<dbReference type="GO" id="GO:0016712">
    <property type="term" value="F:oxidoreductase activity, acting on paired donors, with incorporation or reduction of molecular oxygen, reduced flavin or flavoprotein as one donor, and incorporation of one atom of oxygen"/>
    <property type="evidence" value="ECO:0007669"/>
    <property type="project" value="TreeGrafter"/>
</dbReference>
<proteinExistence type="inferred from homology"/>
<dbReference type="GO" id="GO:0003995">
    <property type="term" value="F:acyl-CoA dehydrogenase activity"/>
    <property type="evidence" value="ECO:0007669"/>
    <property type="project" value="TreeGrafter"/>
</dbReference>
<dbReference type="InterPro" id="IPR013107">
    <property type="entry name" value="Acyl-CoA_DH_C"/>
</dbReference>
<dbReference type="SUPFAM" id="SSF56645">
    <property type="entry name" value="Acyl-CoA dehydrogenase NM domain-like"/>
    <property type="match status" value="1"/>
</dbReference>
<evidence type="ECO:0000259" key="5">
    <source>
        <dbReference type="Pfam" id="PF02771"/>
    </source>
</evidence>
<gene>
    <name evidence="7" type="ORF">DW322_09105</name>
</gene>
<dbReference type="NCBIfam" id="NF045629">
    <property type="entry name" value="monooxsub_HsaA"/>
    <property type="match status" value="1"/>
</dbReference>
<dbReference type="Gene3D" id="1.20.140.10">
    <property type="entry name" value="Butyryl-CoA Dehydrogenase, subunit A, domain 3"/>
    <property type="match status" value="1"/>
</dbReference>
<evidence type="ECO:0000259" key="6">
    <source>
        <dbReference type="Pfam" id="PF08028"/>
    </source>
</evidence>
<keyword evidence="4" id="KW-0472">Membrane</keyword>
<reference evidence="7 8" key="1">
    <citation type="submission" date="2018-07" db="EMBL/GenBank/DDBJ databases">
        <title>Genome sequence of Rhodococcus rhodnii ATCC 35071 from Rhodnius prolixus.</title>
        <authorList>
            <person name="Patel V."/>
            <person name="Vogel K.J."/>
        </authorList>
    </citation>
    <scope>NUCLEOTIDE SEQUENCE [LARGE SCALE GENOMIC DNA]</scope>
    <source>
        <strain evidence="7 8">ATCC 35071</strain>
    </source>
</reference>
<keyword evidence="4" id="KW-1133">Transmembrane helix</keyword>
<dbReference type="Gene3D" id="2.40.110.10">
    <property type="entry name" value="Butyryl-CoA Dehydrogenase, subunit A, domain 2"/>
    <property type="match status" value="1"/>
</dbReference>
<feature type="region of interest" description="Disordered" evidence="3">
    <location>
        <begin position="1"/>
        <end position="33"/>
    </location>
</feature>
<evidence type="ECO:0000313" key="8">
    <source>
        <dbReference type="Proteomes" id="UP000471120"/>
    </source>
</evidence>
<feature type="compositionally biased region" description="Low complexity" evidence="3">
    <location>
        <begin position="1"/>
        <end position="13"/>
    </location>
</feature>
<dbReference type="Pfam" id="PF02771">
    <property type="entry name" value="Acyl-CoA_dh_N"/>
    <property type="match status" value="1"/>
</dbReference>
<dbReference type="InterPro" id="IPR037069">
    <property type="entry name" value="AcylCoA_DH/ox_N_sf"/>
</dbReference>
<keyword evidence="1" id="KW-0560">Oxidoreductase</keyword>
<dbReference type="PANTHER" id="PTHR48083">
    <property type="entry name" value="MEDIUM-CHAIN SPECIFIC ACYL-COA DEHYDROGENASE, MITOCHONDRIAL-RELATED"/>
    <property type="match status" value="1"/>
</dbReference>
<dbReference type="Pfam" id="PF08028">
    <property type="entry name" value="Acyl-CoA_dh_2"/>
    <property type="match status" value="1"/>
</dbReference>
<dbReference type="Proteomes" id="UP000471120">
    <property type="component" value="Unassembled WGS sequence"/>
</dbReference>
<evidence type="ECO:0000256" key="1">
    <source>
        <dbReference type="ARBA" id="ARBA00023002"/>
    </source>
</evidence>